<dbReference type="Proteomes" id="UP000217257">
    <property type="component" value="Chromosome"/>
</dbReference>
<feature type="transmembrane region" description="Helical" evidence="1">
    <location>
        <begin position="55"/>
        <end position="72"/>
    </location>
</feature>
<proteinExistence type="predicted"/>
<organism evidence="2 3">
    <name type="scientific">Cystobacter fuscus</name>
    <dbReference type="NCBI Taxonomy" id="43"/>
    <lineage>
        <taxon>Bacteria</taxon>
        <taxon>Pseudomonadati</taxon>
        <taxon>Myxococcota</taxon>
        <taxon>Myxococcia</taxon>
        <taxon>Myxococcales</taxon>
        <taxon>Cystobacterineae</taxon>
        <taxon>Archangiaceae</taxon>
        <taxon>Cystobacter</taxon>
    </lineage>
</organism>
<feature type="transmembrane region" description="Helical" evidence="1">
    <location>
        <begin position="403"/>
        <end position="420"/>
    </location>
</feature>
<name>A0A250J4I0_9BACT</name>
<keyword evidence="1" id="KW-1133">Transmembrane helix</keyword>
<dbReference type="EMBL" id="CP022098">
    <property type="protein sequence ID" value="ATB38849.1"/>
    <property type="molecule type" value="Genomic_DNA"/>
</dbReference>
<feature type="transmembrane region" description="Helical" evidence="1">
    <location>
        <begin position="28"/>
        <end position="49"/>
    </location>
</feature>
<evidence type="ECO:0000256" key="1">
    <source>
        <dbReference type="SAM" id="Phobius"/>
    </source>
</evidence>
<keyword evidence="1" id="KW-0472">Membrane</keyword>
<gene>
    <name evidence="2" type="ORF">CYFUS_004284</name>
</gene>
<evidence type="ECO:0000313" key="2">
    <source>
        <dbReference type="EMBL" id="ATB38849.1"/>
    </source>
</evidence>
<feature type="transmembrane region" description="Helical" evidence="1">
    <location>
        <begin position="445"/>
        <end position="464"/>
    </location>
</feature>
<dbReference type="RefSeq" id="WP_232537702.1">
    <property type="nucleotide sequence ID" value="NZ_CP022098.1"/>
</dbReference>
<reference evidence="2 3" key="1">
    <citation type="submission" date="2017-06" db="EMBL/GenBank/DDBJ databases">
        <title>Sequencing and comparative analysis of myxobacterial genomes.</title>
        <authorList>
            <person name="Rupp O."/>
            <person name="Goesmann A."/>
            <person name="Sogaard-Andersen L."/>
        </authorList>
    </citation>
    <scope>NUCLEOTIDE SEQUENCE [LARGE SCALE GENOMIC DNA]</scope>
    <source>
        <strain evidence="2 3">DSM 52655</strain>
    </source>
</reference>
<protein>
    <recommendedName>
        <fullName evidence="4">Glycosyltransferase RgtA/B/C/D-like domain-containing protein</fullName>
    </recommendedName>
</protein>
<feature type="transmembrane region" description="Helical" evidence="1">
    <location>
        <begin position="106"/>
        <end position="127"/>
    </location>
</feature>
<dbReference type="AlphaFoldDB" id="A0A250J4I0"/>
<feature type="transmembrane region" description="Helical" evidence="1">
    <location>
        <begin position="471"/>
        <end position="490"/>
    </location>
</feature>
<feature type="transmembrane region" description="Helical" evidence="1">
    <location>
        <begin position="264"/>
        <end position="290"/>
    </location>
</feature>
<keyword evidence="1" id="KW-0812">Transmembrane</keyword>
<accession>A0A250J4I0</accession>
<evidence type="ECO:0008006" key="4">
    <source>
        <dbReference type="Google" id="ProtNLM"/>
    </source>
</evidence>
<feature type="transmembrane region" description="Helical" evidence="1">
    <location>
        <begin position="235"/>
        <end position="252"/>
    </location>
</feature>
<dbReference type="KEGG" id="cfus:CYFUS_004284"/>
<sequence>MVETAMCLGAAFWVAAALYPDRGVLHRLIATLLVAPALLLVPMQALGLVGALRPVWLGALAPVGFAIAAVAASRHLGPERTWALARSDLGAPFRLLREAVREREPVVLTTGVALVVLLFAGLLVWLYRSWMWDPVWYHVPITAYAIQMGSLDWIDTSVPWTQSHPKNIELLAAWNCIFPLDNRLDDSSQLPFAVLGAAVTAAWAREVGARPAFAAGVGAAWMLLPPMFLQMWSTHVDLACGALLSAAVFFLRERPTPRDRWMSLLALGLYAGTKMTGAFHLLLLGPWVAVRGGLELWHARGERWRRAGDLVLSVLALMAVGSFKYFQNLWKTGNPLWAFKVKLPLLGTELPGLFDPAVFYGSRPGESPLFFGSPGALAQLLRSWYVEQPVYWPDVRTGGFGPLFSWLLVPCLAWLVVGLLRPRNWKTHLPILVLGLAALTVQSAWWPRFVMGVATAGLVALGALQGRLRHAVPRLGLSLVFLALTAVTFWRGASVQVLERDYFLFPRHFGVLLRSSPEQRATRQVMDWLWPTEWRERMERELQAGDVVVYDQSVVFLGEFFARDYRTRVEYVSNDQDVASYLARIDALEPRWVGVEGGSAAEYALRAERGAQYLFRAPRSGIVLYRMPR</sequence>
<evidence type="ECO:0000313" key="3">
    <source>
        <dbReference type="Proteomes" id="UP000217257"/>
    </source>
</evidence>